<dbReference type="GO" id="GO:0006511">
    <property type="term" value="P:ubiquitin-dependent protein catabolic process"/>
    <property type="evidence" value="ECO:0007669"/>
    <property type="project" value="TreeGrafter"/>
</dbReference>
<dbReference type="GO" id="GO:0005737">
    <property type="term" value="C:cytoplasm"/>
    <property type="evidence" value="ECO:0007669"/>
    <property type="project" value="TreeGrafter"/>
</dbReference>
<feature type="region of interest" description="Disordered" evidence="7">
    <location>
        <begin position="148"/>
        <end position="268"/>
    </location>
</feature>
<dbReference type="InterPro" id="IPR050409">
    <property type="entry name" value="E3_ubiq-protein_ligase"/>
</dbReference>
<feature type="compositionally biased region" description="Basic and acidic residues" evidence="7">
    <location>
        <begin position="1"/>
        <end position="26"/>
    </location>
</feature>
<dbReference type="SUPFAM" id="SSF56204">
    <property type="entry name" value="Hect, E3 ligase catalytic domain"/>
    <property type="match status" value="1"/>
</dbReference>
<sequence>MKLEGKEEGKEEVGEKDRRRGGREGEEGAGARGRREGGEGERLLPVQQARLAALADGQMHQLTLRQKAARRRKLWRRSISKDGEVAWIRAPLSPCPPSLVEGLGEDEGEEEAGMEEAMEERAREEEAGRSPLPLRHRFLSGLLFFLRPSPSSSSSPSCPPPSSSSLRRRERSSEQLGALSMPRQSSQHPLERPLLWEGPAEEEGEEARGRGSEEREDGKVAGTPGAVEEEEEKEEEEEEELRRHLLSSSGQANRKKTSTPPPPTSLSPAFYSLMGAREGDIEWFPASFPIHVKEATTLKDLAAVIALPFRLDVNRAKLLEDSFNQLISLHPSEMRRWMRVQFVEEAGVDAGGLEREWFVLVMQALTDPALGLFFQQHGAYSINPTAVAAIGDRELALQYYYFAGRVLGKAVLEHQTLPLALSLPLLKHILGTPLTFSDLELLDPDLYRSLAYIQRCSPEEVEALHLDFTVTFEAVGRQEVRELKPGGKDVALTAQNRREYLVLMMRYQLLDGVKHQVWQLLRGFYEVVPKSLLSVFDYQELQLLMSGMPVIDVQDWKRHTEYLGRYQRLGERHRVIRWFWEVVEHRLNEESRVRLLQFITGGCSVPAQGFKALQSNDGNFRRFNIQSVSTQDCVFPRAHTCFNKLDLPLYNSLEELEGYLTLVINIEITGFTID</sequence>
<evidence type="ECO:0000256" key="3">
    <source>
        <dbReference type="ARBA" id="ARBA00012485"/>
    </source>
</evidence>
<feature type="region of interest" description="Disordered" evidence="7">
    <location>
        <begin position="1"/>
        <end position="43"/>
    </location>
</feature>
<dbReference type="FunFam" id="3.30.2160.10:FF:000002">
    <property type="entry name" value="Putative Ubiquitin-protein ligase E3C"/>
    <property type="match status" value="1"/>
</dbReference>
<feature type="compositionally biased region" description="Basic and acidic residues" evidence="7">
    <location>
        <begin position="119"/>
        <end position="128"/>
    </location>
</feature>
<evidence type="ECO:0000256" key="5">
    <source>
        <dbReference type="ARBA" id="ARBA00022786"/>
    </source>
</evidence>
<feature type="active site" description="Glycyl thioester intermediate" evidence="6">
    <location>
        <position position="641"/>
    </location>
</feature>
<feature type="compositionally biased region" description="Basic and acidic residues" evidence="7">
    <location>
        <begin position="33"/>
        <end position="42"/>
    </location>
</feature>
<keyword evidence="10" id="KW-1185">Reference proteome</keyword>
<reference evidence="9 10" key="1">
    <citation type="submission" date="2019-01" db="EMBL/GenBank/DDBJ databases">
        <title>Nuclear Genome Assembly of the Microalgal Biofuel strain Nannochloropsis salina CCMP1776.</title>
        <authorList>
            <person name="Hovde B."/>
        </authorList>
    </citation>
    <scope>NUCLEOTIDE SEQUENCE [LARGE SCALE GENOMIC DNA]</scope>
    <source>
        <strain evidence="9 10">CCMP1776</strain>
    </source>
</reference>
<keyword evidence="5 6" id="KW-0833">Ubl conjugation pathway</keyword>
<dbReference type="GO" id="GO:0016567">
    <property type="term" value="P:protein ubiquitination"/>
    <property type="evidence" value="ECO:0007669"/>
    <property type="project" value="TreeGrafter"/>
</dbReference>
<dbReference type="Proteomes" id="UP000355283">
    <property type="component" value="Unassembled WGS sequence"/>
</dbReference>
<evidence type="ECO:0000256" key="4">
    <source>
        <dbReference type="ARBA" id="ARBA00022679"/>
    </source>
</evidence>
<dbReference type="PROSITE" id="PS50237">
    <property type="entry name" value="HECT"/>
    <property type="match status" value="1"/>
</dbReference>
<feature type="domain" description="HECT" evidence="8">
    <location>
        <begin position="330"/>
        <end position="674"/>
    </location>
</feature>
<evidence type="ECO:0000256" key="2">
    <source>
        <dbReference type="ARBA" id="ARBA00004906"/>
    </source>
</evidence>
<feature type="region of interest" description="Disordered" evidence="7">
    <location>
        <begin position="98"/>
        <end position="133"/>
    </location>
</feature>
<dbReference type="SMART" id="SM00119">
    <property type="entry name" value="HECTc"/>
    <property type="match status" value="1"/>
</dbReference>
<feature type="compositionally biased region" description="Acidic residues" evidence="7">
    <location>
        <begin position="227"/>
        <end position="239"/>
    </location>
</feature>
<evidence type="ECO:0000256" key="6">
    <source>
        <dbReference type="PROSITE-ProRule" id="PRU00104"/>
    </source>
</evidence>
<dbReference type="Gene3D" id="3.30.2410.10">
    <property type="entry name" value="Hect, E3 ligase catalytic domain"/>
    <property type="match status" value="1"/>
</dbReference>
<comment type="caution">
    <text evidence="9">The sequence shown here is derived from an EMBL/GenBank/DDBJ whole genome shotgun (WGS) entry which is preliminary data.</text>
</comment>
<dbReference type="OrthoDB" id="8068875at2759"/>
<dbReference type="EMBL" id="SDOX01000067">
    <property type="protein sequence ID" value="TFJ83154.1"/>
    <property type="molecule type" value="Genomic_DNA"/>
</dbReference>
<dbReference type="CDD" id="cd00078">
    <property type="entry name" value="HECTc"/>
    <property type="match status" value="1"/>
</dbReference>
<dbReference type="Pfam" id="PF00632">
    <property type="entry name" value="HECT"/>
    <property type="match status" value="1"/>
</dbReference>
<evidence type="ECO:0000256" key="7">
    <source>
        <dbReference type="SAM" id="MobiDB-lite"/>
    </source>
</evidence>
<dbReference type="FunFam" id="3.30.2410.10:FF:000009">
    <property type="entry name" value="Probable E3 ubiquitin-protein ligase HECTD2"/>
    <property type="match status" value="1"/>
</dbReference>
<dbReference type="GO" id="GO:0061630">
    <property type="term" value="F:ubiquitin protein ligase activity"/>
    <property type="evidence" value="ECO:0007669"/>
    <property type="project" value="UniProtKB-EC"/>
</dbReference>
<dbReference type="EC" id="2.3.2.26" evidence="3"/>
<protein>
    <recommendedName>
        <fullName evidence="3">HECT-type E3 ubiquitin transferase</fullName>
        <ecNumber evidence="3">2.3.2.26</ecNumber>
    </recommendedName>
</protein>
<comment type="pathway">
    <text evidence="2">Protein modification; protein ubiquitination.</text>
</comment>
<feature type="compositionally biased region" description="Acidic residues" evidence="7">
    <location>
        <begin position="103"/>
        <end position="118"/>
    </location>
</feature>
<evidence type="ECO:0000256" key="1">
    <source>
        <dbReference type="ARBA" id="ARBA00000885"/>
    </source>
</evidence>
<proteinExistence type="predicted"/>
<name>A0A4D9CXC0_9STRA</name>
<accession>A0A4D9CXC0</accession>
<comment type="catalytic activity">
    <reaction evidence="1">
        <text>S-ubiquitinyl-[E2 ubiquitin-conjugating enzyme]-L-cysteine + [acceptor protein]-L-lysine = [E2 ubiquitin-conjugating enzyme]-L-cysteine + N(6)-ubiquitinyl-[acceptor protein]-L-lysine.</text>
        <dbReference type="EC" id="2.3.2.26"/>
    </reaction>
</comment>
<dbReference type="AlphaFoldDB" id="A0A4D9CXC0"/>
<organism evidence="9 10">
    <name type="scientific">Nannochloropsis salina CCMP1776</name>
    <dbReference type="NCBI Taxonomy" id="1027361"/>
    <lineage>
        <taxon>Eukaryota</taxon>
        <taxon>Sar</taxon>
        <taxon>Stramenopiles</taxon>
        <taxon>Ochrophyta</taxon>
        <taxon>Eustigmatophyceae</taxon>
        <taxon>Eustigmatales</taxon>
        <taxon>Monodopsidaceae</taxon>
        <taxon>Microchloropsis</taxon>
        <taxon>Microchloropsis salina</taxon>
    </lineage>
</organism>
<feature type="compositionally biased region" description="Basic and acidic residues" evidence="7">
    <location>
        <begin position="206"/>
        <end position="219"/>
    </location>
</feature>
<keyword evidence="4" id="KW-0808">Transferase</keyword>
<gene>
    <name evidence="9" type="ORF">NSK_005543</name>
</gene>
<dbReference type="PANTHER" id="PTHR11254:SF440">
    <property type="entry name" value="E3 UBIQUITIN-PROTEIN LIGASE NEDD-4"/>
    <property type="match status" value="1"/>
</dbReference>
<evidence type="ECO:0000259" key="8">
    <source>
        <dbReference type="PROSITE" id="PS50237"/>
    </source>
</evidence>
<dbReference type="Gene3D" id="3.30.2160.10">
    <property type="entry name" value="Hect, E3 ligase catalytic domain"/>
    <property type="match status" value="1"/>
</dbReference>
<dbReference type="InterPro" id="IPR000569">
    <property type="entry name" value="HECT_dom"/>
</dbReference>
<dbReference type="Gene3D" id="3.90.1750.10">
    <property type="entry name" value="Hect, E3 ligase catalytic domains"/>
    <property type="match status" value="1"/>
</dbReference>
<dbReference type="InterPro" id="IPR035983">
    <property type="entry name" value="Hect_E3_ubiquitin_ligase"/>
</dbReference>
<evidence type="ECO:0000313" key="10">
    <source>
        <dbReference type="Proteomes" id="UP000355283"/>
    </source>
</evidence>
<evidence type="ECO:0000313" key="9">
    <source>
        <dbReference type="EMBL" id="TFJ83154.1"/>
    </source>
</evidence>
<dbReference type="PANTHER" id="PTHR11254">
    <property type="entry name" value="HECT DOMAIN UBIQUITIN-PROTEIN LIGASE"/>
    <property type="match status" value="1"/>
</dbReference>